<dbReference type="STRING" id="544712.C6HPU2"/>
<reference evidence="2" key="1">
    <citation type="submission" date="2009-05" db="EMBL/GenBank/DDBJ databases">
        <title>The genome sequence of Ajellomyces capsulatus strain H143.</title>
        <authorList>
            <person name="Champion M."/>
            <person name="Cuomo C.A."/>
            <person name="Ma L.-J."/>
            <person name="Henn M.R."/>
            <person name="Sil A."/>
            <person name="Goldman B."/>
            <person name="Young S.K."/>
            <person name="Kodira C.D."/>
            <person name="Zeng Q."/>
            <person name="Koehrsen M."/>
            <person name="Alvarado L."/>
            <person name="Berlin A.M."/>
            <person name="Borenstein D."/>
            <person name="Chen Z."/>
            <person name="Engels R."/>
            <person name="Freedman E."/>
            <person name="Gellesch M."/>
            <person name="Goldberg J."/>
            <person name="Griggs A."/>
            <person name="Gujja S."/>
            <person name="Heiman D.I."/>
            <person name="Hepburn T.A."/>
            <person name="Howarth C."/>
            <person name="Jen D."/>
            <person name="Larson L."/>
            <person name="Lewis B."/>
            <person name="Mehta T."/>
            <person name="Park D."/>
            <person name="Pearson M."/>
            <person name="Roberts A."/>
            <person name="Saif S."/>
            <person name="Shea T.D."/>
            <person name="Shenoy N."/>
            <person name="Sisk P."/>
            <person name="Stolte C."/>
            <person name="Sykes S."/>
            <person name="Walk T."/>
            <person name="White J."/>
            <person name="Yandava C."/>
            <person name="Klein B."/>
            <person name="McEwen J.G."/>
            <person name="Puccia R."/>
            <person name="Goldman G.H."/>
            <person name="Felipe M.S."/>
            <person name="Nino-Vega G."/>
            <person name="San-Blas G."/>
            <person name="Taylor J.W."/>
            <person name="Mendoza L."/>
            <person name="Galagan J.E."/>
            <person name="Nusbaum C."/>
            <person name="Birren B.W."/>
        </authorList>
    </citation>
    <scope>NUCLEOTIDE SEQUENCE [LARGE SCALE GENOMIC DNA]</scope>
    <source>
        <strain evidence="2">H143</strain>
    </source>
</reference>
<dbReference type="Proteomes" id="UP000002624">
    <property type="component" value="Unassembled WGS sequence"/>
</dbReference>
<dbReference type="AlphaFoldDB" id="C6HPU2"/>
<dbReference type="VEuPathDB" id="FungiDB:HCDG_08223"/>
<organism evidence="1 2">
    <name type="scientific">Ajellomyces capsulatus (strain H143)</name>
    <name type="common">Darling's disease fungus</name>
    <name type="synonym">Histoplasma capsulatum</name>
    <dbReference type="NCBI Taxonomy" id="544712"/>
    <lineage>
        <taxon>Eukaryota</taxon>
        <taxon>Fungi</taxon>
        <taxon>Dikarya</taxon>
        <taxon>Ascomycota</taxon>
        <taxon>Pezizomycotina</taxon>
        <taxon>Eurotiomycetes</taxon>
        <taxon>Eurotiomycetidae</taxon>
        <taxon>Onygenales</taxon>
        <taxon>Ajellomycetaceae</taxon>
        <taxon>Histoplasma</taxon>
    </lineage>
</organism>
<protein>
    <submittedName>
        <fullName evidence="1">Aryl-alcohol dehydrogenase</fullName>
    </submittedName>
</protein>
<accession>C6HPU2</accession>
<evidence type="ECO:0000313" key="2">
    <source>
        <dbReference type="Proteomes" id="UP000002624"/>
    </source>
</evidence>
<dbReference type="EMBL" id="GG692434">
    <property type="protein sequence ID" value="EER37553.1"/>
    <property type="molecule type" value="Genomic_DNA"/>
</dbReference>
<sequence length="164" mass="19205">MGIKVKILMHYVNRICARLKYPQYQNDWILSERIRFENSWHYKAFKLTVVQEALLIRKIMQRCERNLRARLRPMKSARVFQCCRKTSFWISIIPAAASRVWTERVSATAGTKSEAASRVRAALEIGWTRCYTKVEYVYGTAQLRQSKDDVNLGDKTPPSHPKRP</sequence>
<dbReference type="OMA" id="SARVFQC"/>
<name>C6HPU2_AJECH</name>
<gene>
    <name evidence="1" type="ORF">HCDG_08223</name>
</gene>
<proteinExistence type="predicted"/>
<evidence type="ECO:0000313" key="1">
    <source>
        <dbReference type="EMBL" id="EER37553.1"/>
    </source>
</evidence>
<dbReference type="HOGENOM" id="CLU_1618524_0_0_1"/>